<evidence type="ECO:0000259" key="2">
    <source>
        <dbReference type="Pfam" id="PF11127"/>
    </source>
</evidence>
<reference evidence="3" key="1">
    <citation type="submission" date="2016-10" db="EMBL/GenBank/DDBJ databases">
        <title>Sequence of Gallionella enrichment culture.</title>
        <authorList>
            <person name="Poehlein A."/>
            <person name="Muehling M."/>
            <person name="Daniel R."/>
        </authorList>
    </citation>
    <scope>NUCLEOTIDE SEQUENCE</scope>
</reference>
<proteinExistence type="predicted"/>
<keyword evidence="1" id="KW-0812">Transmembrane</keyword>
<sequence length="74" mass="8076">MTVERYIRVFAGTFILLSLALGLEGSPIFVSKWFLLVTAFVGANLLQFGFTNFCPLGLILKKLGVPESKFSCGS</sequence>
<comment type="caution">
    <text evidence="3">The sequence shown here is derived from an EMBL/GenBank/DDBJ whole genome shotgun (WGS) entry which is preliminary data.</text>
</comment>
<dbReference type="AlphaFoldDB" id="A0A1J5RDI1"/>
<feature type="transmembrane region" description="Helical" evidence="1">
    <location>
        <begin position="35"/>
        <end position="60"/>
    </location>
</feature>
<gene>
    <name evidence="3" type="ORF">GALL_246420</name>
</gene>
<feature type="domain" description="Inner membrane protein YgaP-like transmembrane" evidence="2">
    <location>
        <begin position="2"/>
        <end position="61"/>
    </location>
</feature>
<keyword evidence="1" id="KW-1133">Transmembrane helix</keyword>
<organism evidence="3">
    <name type="scientific">mine drainage metagenome</name>
    <dbReference type="NCBI Taxonomy" id="410659"/>
    <lineage>
        <taxon>unclassified sequences</taxon>
        <taxon>metagenomes</taxon>
        <taxon>ecological metagenomes</taxon>
    </lineage>
</organism>
<evidence type="ECO:0000256" key="1">
    <source>
        <dbReference type="SAM" id="Phobius"/>
    </source>
</evidence>
<protein>
    <recommendedName>
        <fullName evidence="2">Inner membrane protein YgaP-like transmembrane domain-containing protein</fullName>
    </recommendedName>
</protein>
<dbReference type="InterPro" id="IPR021309">
    <property type="entry name" value="YgaP-like_TM"/>
</dbReference>
<accession>A0A1J5RDI1</accession>
<dbReference type="Pfam" id="PF11127">
    <property type="entry name" value="YgaP-like_TM"/>
    <property type="match status" value="1"/>
</dbReference>
<dbReference type="EMBL" id="MLJW01000208">
    <property type="protein sequence ID" value="OIQ93402.1"/>
    <property type="molecule type" value="Genomic_DNA"/>
</dbReference>
<evidence type="ECO:0000313" key="3">
    <source>
        <dbReference type="EMBL" id="OIQ93402.1"/>
    </source>
</evidence>
<keyword evidence="1" id="KW-0472">Membrane</keyword>
<name>A0A1J5RDI1_9ZZZZ</name>
<dbReference type="Gene3D" id="6.10.140.1340">
    <property type="match status" value="1"/>
</dbReference>